<proteinExistence type="predicted"/>
<dbReference type="Proteomes" id="UP000060487">
    <property type="component" value="Unassembled WGS sequence"/>
</dbReference>
<evidence type="ECO:0000313" key="2">
    <source>
        <dbReference type="Proteomes" id="UP000060487"/>
    </source>
</evidence>
<gene>
    <name evidence="1" type="ORF">ASN18_3045</name>
</gene>
<evidence type="ECO:0000313" key="1">
    <source>
        <dbReference type="EMBL" id="KWT77350.1"/>
    </source>
</evidence>
<name>A0ABR5SBE8_9BACT</name>
<accession>A0ABR5SBE8</accession>
<organism evidence="1 2">
    <name type="scientific">Candidatus Magnetominusculus xianensis</name>
    <dbReference type="NCBI Taxonomy" id="1748249"/>
    <lineage>
        <taxon>Bacteria</taxon>
        <taxon>Pseudomonadati</taxon>
        <taxon>Nitrospirota</taxon>
        <taxon>Nitrospiria</taxon>
        <taxon>Nitrospirales</taxon>
        <taxon>Nitrospiraceae</taxon>
        <taxon>Candidatus Magnetominusculus</taxon>
    </lineage>
</organism>
<dbReference type="EMBL" id="LNQR01000123">
    <property type="protein sequence ID" value="KWT77350.1"/>
    <property type="molecule type" value="Genomic_DNA"/>
</dbReference>
<sequence>MMIKLGDVEFPNQIFWPNRFEWTGVSETAERTLSGGVIVYGSEISGRHIDLEGRDNMCWITYAQVKVLQAMASVQDAEYELVYDDETFNVRFRHEDAPALEFSPVIERSAYNDNDYFNCKIRLMEV</sequence>
<comment type="caution">
    <text evidence="1">The sequence shown here is derived from an EMBL/GenBank/DDBJ whole genome shotgun (WGS) entry which is preliminary data.</text>
</comment>
<dbReference type="RefSeq" id="WP_085053655.1">
    <property type="nucleotide sequence ID" value="NZ_LNQR01000123.1"/>
</dbReference>
<reference evidence="1 2" key="1">
    <citation type="submission" date="2015-11" db="EMBL/GenBank/DDBJ databases">
        <authorList>
            <person name="Lin W."/>
        </authorList>
    </citation>
    <scope>NUCLEOTIDE SEQUENCE [LARGE SCALE GENOMIC DNA]</scope>
    <source>
        <strain evidence="1 2">HCH-1</strain>
    </source>
</reference>
<keyword evidence="2" id="KW-1185">Reference proteome</keyword>
<protein>
    <submittedName>
        <fullName evidence="1">Membrane protein</fullName>
    </submittedName>
</protein>